<dbReference type="AlphaFoldDB" id="A0A1Q8YDE0"/>
<comment type="caution">
    <text evidence="1">The sequence shown here is derived from an EMBL/GenBank/DDBJ whole genome shotgun (WGS) entry which is preliminary data.</text>
</comment>
<proteinExistence type="predicted"/>
<dbReference type="GO" id="GO:0004497">
    <property type="term" value="F:monooxygenase activity"/>
    <property type="evidence" value="ECO:0007669"/>
    <property type="project" value="UniProtKB-KW"/>
</dbReference>
<keyword evidence="1" id="KW-0503">Monooxygenase</keyword>
<dbReference type="EMBL" id="MSYM01000013">
    <property type="protein sequence ID" value="OLP06071.1"/>
    <property type="molecule type" value="Genomic_DNA"/>
</dbReference>
<dbReference type="NCBIfam" id="NF045923">
    <property type="entry name" value="SpheroidMoxCrtARhod"/>
    <property type="match status" value="1"/>
</dbReference>
<organism evidence="1 2">
    <name type="scientific">Rhodoferax antarcticus ANT.BR</name>
    <dbReference type="NCBI Taxonomy" id="1111071"/>
    <lineage>
        <taxon>Bacteria</taxon>
        <taxon>Pseudomonadati</taxon>
        <taxon>Pseudomonadota</taxon>
        <taxon>Betaproteobacteria</taxon>
        <taxon>Burkholderiales</taxon>
        <taxon>Comamonadaceae</taxon>
        <taxon>Rhodoferax</taxon>
    </lineage>
</organism>
<protein>
    <submittedName>
        <fullName evidence="1">Spheroidene monooxygenase</fullName>
        <ecNumber evidence="1">1.-.-.-</ecNumber>
    </submittedName>
</protein>
<name>A0A1Q8YDE0_9BURK</name>
<dbReference type="STRING" id="81479.RA876_05710"/>
<sequence length="253" mass="28235">MTTVCLSIFHFDAPLDRLWVIGQMAYARAPLSRMPDLQFYKLLGSGTGEGFTPKPNTAVWGIFTVWPDEATARRHLADEPLFKKWRAKSDEHWTVYLNPIASKGMWGGKVPFTSEKYESNATPEGPIVALTRAQVKLGAATRFWRRVPNISQMVGSDPNVVFKIGMGELPLIYQMTFSIWPNGESMSAFARGNTYHGNAIKSAFSEKWLVEYFFARFRLLGSEGSWQGKDPLAGLAKAAPVKTAQVARELEPA</sequence>
<reference evidence="1 2" key="1">
    <citation type="submission" date="2017-01" db="EMBL/GenBank/DDBJ databases">
        <title>Genome sequence of Rhodoferax antarcticus ANT.BR, a psychrophilic purple nonsulfur bacterium from an Antarctic microbial mat.</title>
        <authorList>
            <person name="Baker J."/>
            <person name="Riester C."/>
            <person name="Skinner B."/>
            <person name="Newell A."/>
            <person name="Swingley W."/>
            <person name="Madigan M."/>
            <person name="Jung D."/>
            <person name="Asao M."/>
            <person name="Chen M."/>
            <person name="Loughlin P."/>
            <person name="Pan H."/>
            <person name="Lin S."/>
            <person name="Li N."/>
            <person name="Shaw J."/>
            <person name="Prado M."/>
            <person name="Sherman C."/>
            <person name="Li X."/>
            <person name="Tang J."/>
            <person name="Blankenship R."/>
            <person name="Zhao T."/>
            <person name="Touchman J."/>
            <person name="Sattley M."/>
        </authorList>
    </citation>
    <scope>NUCLEOTIDE SEQUENCE [LARGE SCALE GENOMIC DNA]</scope>
    <source>
        <strain evidence="1 2">ANT.BR</strain>
    </source>
</reference>
<accession>A0A1Q8YDE0</accession>
<evidence type="ECO:0000313" key="2">
    <source>
        <dbReference type="Proteomes" id="UP000185911"/>
    </source>
</evidence>
<keyword evidence="2" id="KW-1185">Reference proteome</keyword>
<dbReference type="EC" id="1.-.-.-" evidence="1"/>
<evidence type="ECO:0000313" key="1">
    <source>
        <dbReference type="EMBL" id="OLP06071.1"/>
    </source>
</evidence>
<dbReference type="RefSeq" id="WP_075586590.1">
    <property type="nucleotide sequence ID" value="NZ_MSYM01000013.1"/>
</dbReference>
<gene>
    <name evidence="1" type="ORF">BLL52_2301</name>
</gene>
<keyword evidence="1" id="KW-0560">Oxidoreductase</keyword>
<dbReference type="InterPro" id="IPR049574">
    <property type="entry name" value="CrtA-like"/>
</dbReference>
<dbReference type="Proteomes" id="UP000185911">
    <property type="component" value="Unassembled WGS sequence"/>
</dbReference>
<dbReference type="CDD" id="cd21650">
    <property type="entry name" value="CrtA-like"/>
    <property type="match status" value="1"/>
</dbReference>